<dbReference type="Proteomes" id="UP001244427">
    <property type="component" value="Unassembled WGS sequence"/>
</dbReference>
<dbReference type="PANTHER" id="PTHR11014">
    <property type="entry name" value="PEPTIDASE M20 FAMILY MEMBER"/>
    <property type="match status" value="1"/>
</dbReference>
<dbReference type="Gene3D" id="3.40.630.10">
    <property type="entry name" value="Zn peptidases"/>
    <property type="match status" value="1"/>
</dbReference>
<dbReference type="Gene3D" id="3.30.70.360">
    <property type="match status" value="1"/>
</dbReference>
<keyword evidence="2" id="KW-0464">Manganese</keyword>
<dbReference type="EMBL" id="JAUSXV010000001">
    <property type="protein sequence ID" value="MDQ0647074.1"/>
    <property type="molecule type" value="Genomic_DNA"/>
</dbReference>
<evidence type="ECO:0000256" key="1">
    <source>
        <dbReference type="ARBA" id="ARBA00022801"/>
    </source>
</evidence>
<dbReference type="InterPro" id="IPR011650">
    <property type="entry name" value="Peptidase_M20_dimer"/>
</dbReference>
<evidence type="ECO:0000259" key="3">
    <source>
        <dbReference type="Pfam" id="PF07687"/>
    </source>
</evidence>
<dbReference type="SUPFAM" id="SSF53187">
    <property type="entry name" value="Zn-dependent exopeptidases"/>
    <property type="match status" value="1"/>
</dbReference>
<feature type="domain" description="Peptidase M20 dimerisation" evidence="3">
    <location>
        <begin position="195"/>
        <end position="291"/>
    </location>
</feature>
<dbReference type="NCBIfam" id="TIGR01891">
    <property type="entry name" value="amidohydrolases"/>
    <property type="match status" value="1"/>
</dbReference>
<protein>
    <submittedName>
        <fullName evidence="4">Amidohydrolase</fullName>
    </submittedName>
</protein>
<feature type="binding site" evidence="2">
    <location>
        <position position="110"/>
    </location>
    <ligand>
        <name>Mn(2+)</name>
        <dbReference type="ChEBI" id="CHEBI:29035"/>
        <label>2</label>
    </ligand>
</feature>
<evidence type="ECO:0000313" key="5">
    <source>
        <dbReference type="Proteomes" id="UP001244427"/>
    </source>
</evidence>
<dbReference type="InterPro" id="IPR002933">
    <property type="entry name" value="Peptidase_M20"/>
</dbReference>
<dbReference type="GO" id="GO:0050118">
    <property type="term" value="F:N-acetyldiaminopimelate deacetylase activity"/>
    <property type="evidence" value="ECO:0007669"/>
    <property type="project" value="UniProtKB-ARBA"/>
</dbReference>
<dbReference type="Pfam" id="PF07687">
    <property type="entry name" value="M20_dimer"/>
    <property type="match status" value="1"/>
</dbReference>
<dbReference type="Pfam" id="PF01546">
    <property type="entry name" value="Peptidase_M20"/>
    <property type="match status" value="1"/>
</dbReference>
<feature type="binding site" evidence="2">
    <location>
        <position position="112"/>
    </location>
    <ligand>
        <name>Mn(2+)</name>
        <dbReference type="ChEBI" id="CHEBI:29035"/>
        <label>2</label>
    </ligand>
</feature>
<dbReference type="FunFam" id="3.30.70.360:FF:000001">
    <property type="entry name" value="N-acetyldiaminopimelate deacetylase"/>
    <property type="match status" value="1"/>
</dbReference>
<gene>
    <name evidence="4" type="ORF">QFZ53_001270</name>
</gene>
<feature type="binding site" evidence="2">
    <location>
        <position position="146"/>
    </location>
    <ligand>
        <name>Mn(2+)</name>
        <dbReference type="ChEBI" id="CHEBI:29035"/>
        <label>2</label>
    </ligand>
</feature>
<comment type="cofactor">
    <cofactor evidence="2">
        <name>Mn(2+)</name>
        <dbReference type="ChEBI" id="CHEBI:29035"/>
    </cofactor>
    <text evidence="2">The Mn(2+) ion enhances activity.</text>
</comment>
<comment type="caution">
    <text evidence="4">The sequence shown here is derived from an EMBL/GenBank/DDBJ whole genome shotgun (WGS) entry which is preliminary data.</text>
</comment>
<dbReference type="InterPro" id="IPR036264">
    <property type="entry name" value="Bact_exopeptidase_dim_dom"/>
</dbReference>
<keyword evidence="5" id="KW-1185">Reference proteome</keyword>
<keyword evidence="2" id="KW-0479">Metal-binding</keyword>
<dbReference type="InterPro" id="IPR017439">
    <property type="entry name" value="Amidohydrolase"/>
</dbReference>
<reference evidence="4 5" key="1">
    <citation type="submission" date="2023-07" db="EMBL/GenBank/DDBJ databases">
        <title>Comparative genomics of wheat-associated soil bacteria to identify genetic determinants of phenazine resistance.</title>
        <authorList>
            <person name="Mouncey N."/>
        </authorList>
    </citation>
    <scope>NUCLEOTIDE SEQUENCE [LARGE SCALE GENOMIC DNA]</scope>
    <source>
        <strain evidence="4 5">W4I9-1</strain>
    </source>
</reference>
<dbReference type="AlphaFoldDB" id="A0AAW8EW77"/>
<dbReference type="PIRSF" id="PIRSF005962">
    <property type="entry name" value="Pept_M20D_amidohydro"/>
    <property type="match status" value="1"/>
</dbReference>
<name>A0AAW8EW77_9MICO</name>
<sequence>MAPDMKRWSSPSPSVTDLYRDLHRHPELSGRETRTAARLASELSLRQFDVTHGVGGTGVVGMLRNGDGPTVLLRADIDGLPIREATGAPYASAATGVDRDGTTVPVMHACGHDLHAAALIGAIDVLQACGDRWAGTVAVVFQPAEETGEGALAMVADGLAGIVGTPTVALGQHVSPVPAGAVVTAEGVYGAASDNFRIRIHGVGGHASSPEAAVDPIIVAAAIVMRLQTVISRETAAHEPAVLTVSSIHAGHAENAIPDEAELTVNLRSFNASTRHRLINAVRRIVEAEAAAAGMEQSPSVERISGAPLLLNDPHATHRTFGAIGESGLDAHIVTQPMTGSEDFGVIGDALGCPSVFWHWGGTAPDRYSPQELSSLLTEGRLPAHIPMNHSPEYLPDLDWALPAGIHAMSTAALHWLQAS</sequence>
<dbReference type="GO" id="GO:0019877">
    <property type="term" value="P:diaminopimelate biosynthetic process"/>
    <property type="evidence" value="ECO:0007669"/>
    <property type="project" value="UniProtKB-ARBA"/>
</dbReference>
<accession>A0AAW8EW77</accession>
<dbReference type="GO" id="GO:0046872">
    <property type="term" value="F:metal ion binding"/>
    <property type="evidence" value="ECO:0007669"/>
    <property type="project" value="UniProtKB-KW"/>
</dbReference>
<feature type="binding site" evidence="2">
    <location>
        <position position="173"/>
    </location>
    <ligand>
        <name>Mn(2+)</name>
        <dbReference type="ChEBI" id="CHEBI:29035"/>
        <label>1</label>
    </ligand>
</feature>
<evidence type="ECO:0000313" key="4">
    <source>
        <dbReference type="EMBL" id="MDQ0647074.1"/>
    </source>
</evidence>
<proteinExistence type="predicted"/>
<keyword evidence="1" id="KW-0378">Hydrolase</keyword>
<evidence type="ECO:0000256" key="2">
    <source>
        <dbReference type="PIRSR" id="PIRSR005962-1"/>
    </source>
</evidence>
<dbReference type="PANTHER" id="PTHR11014:SF63">
    <property type="entry name" value="METALLOPEPTIDASE, PUTATIVE (AFU_ORTHOLOGUE AFUA_6G09600)-RELATED"/>
    <property type="match status" value="1"/>
</dbReference>
<organism evidence="4 5">
    <name type="scientific">Microbacterium natoriense</name>
    <dbReference type="NCBI Taxonomy" id="284570"/>
    <lineage>
        <taxon>Bacteria</taxon>
        <taxon>Bacillati</taxon>
        <taxon>Actinomycetota</taxon>
        <taxon>Actinomycetes</taxon>
        <taxon>Micrococcales</taxon>
        <taxon>Microbacteriaceae</taxon>
        <taxon>Microbacterium</taxon>
    </lineage>
</organism>
<dbReference type="SUPFAM" id="SSF55031">
    <property type="entry name" value="Bacterial exopeptidase dimerisation domain"/>
    <property type="match status" value="1"/>
</dbReference>